<evidence type="ECO:0000313" key="1">
    <source>
        <dbReference type="EMBL" id="KOH46413.1"/>
    </source>
</evidence>
<comment type="caution">
    <text evidence="1">The sequence shown here is derived from an EMBL/GenBank/DDBJ whole genome shotgun (WGS) entry which is preliminary data.</text>
</comment>
<protein>
    <submittedName>
        <fullName evidence="1">Uncharacterized protein</fullName>
    </submittedName>
</protein>
<dbReference type="EMBL" id="LGIA01000028">
    <property type="protein sequence ID" value="KOH46413.1"/>
    <property type="molecule type" value="Genomic_DNA"/>
</dbReference>
<dbReference type="Proteomes" id="UP000036958">
    <property type="component" value="Unassembled WGS sequence"/>
</dbReference>
<sequence>MSFNVLLYRWLHPFVDKLVLKHFQARLHYKLTASELNGVYNSINET</sequence>
<reference evidence="2" key="1">
    <citation type="submission" date="2015-07" db="EMBL/GenBank/DDBJ databases">
        <title>Genome sequencing of Sunxiuqinia dokdonensis strain SK.</title>
        <authorList>
            <person name="Ahn S."/>
            <person name="Kim B.-C."/>
        </authorList>
    </citation>
    <scope>NUCLEOTIDE SEQUENCE [LARGE SCALE GENOMIC DNA]</scope>
    <source>
        <strain evidence="2">SK</strain>
    </source>
</reference>
<dbReference type="AlphaFoldDB" id="A0A0L8VDI0"/>
<gene>
    <name evidence="1" type="ORF">NC99_07770</name>
</gene>
<keyword evidence="2" id="KW-1185">Reference proteome</keyword>
<name>A0A0L8VDI0_9BACT</name>
<evidence type="ECO:0000313" key="2">
    <source>
        <dbReference type="Proteomes" id="UP000036958"/>
    </source>
</evidence>
<organism evidence="1 2">
    <name type="scientific">Sunxiuqinia dokdonensis</name>
    <dbReference type="NCBI Taxonomy" id="1409788"/>
    <lineage>
        <taxon>Bacteria</taxon>
        <taxon>Pseudomonadati</taxon>
        <taxon>Bacteroidota</taxon>
        <taxon>Bacteroidia</taxon>
        <taxon>Marinilabiliales</taxon>
        <taxon>Prolixibacteraceae</taxon>
        <taxon>Sunxiuqinia</taxon>
    </lineage>
</organism>
<proteinExistence type="predicted"/>
<accession>A0A0L8VDI0</accession>